<dbReference type="STRING" id="1442369.A0A0D2J9K8"/>
<dbReference type="GeneID" id="25291843"/>
<dbReference type="Proteomes" id="UP000053617">
    <property type="component" value="Unassembled WGS sequence"/>
</dbReference>
<protein>
    <submittedName>
        <fullName evidence="2">Uncharacterized protein</fullName>
    </submittedName>
</protein>
<reference evidence="2 3" key="1">
    <citation type="submission" date="2015-01" db="EMBL/GenBank/DDBJ databases">
        <title>The Genome Sequence of Rhinocladiella mackenzie CBS 650.93.</title>
        <authorList>
            <consortium name="The Broad Institute Genomics Platform"/>
            <person name="Cuomo C."/>
            <person name="de Hoog S."/>
            <person name="Gorbushina A."/>
            <person name="Stielow B."/>
            <person name="Teixiera M."/>
            <person name="Abouelleil A."/>
            <person name="Chapman S.B."/>
            <person name="Priest M."/>
            <person name="Young S.K."/>
            <person name="Wortman J."/>
            <person name="Nusbaum C."/>
            <person name="Birren B."/>
        </authorList>
    </citation>
    <scope>NUCLEOTIDE SEQUENCE [LARGE SCALE GENOMIC DNA]</scope>
    <source>
        <strain evidence="2 3">CBS 650.93</strain>
    </source>
</reference>
<dbReference type="HOGENOM" id="CLU_026024_0_0_1"/>
<gene>
    <name evidence="2" type="ORF">Z518_03772</name>
</gene>
<feature type="compositionally biased region" description="Basic and acidic residues" evidence="1">
    <location>
        <begin position="326"/>
        <end position="342"/>
    </location>
</feature>
<dbReference type="AlphaFoldDB" id="A0A0D2J9K8"/>
<accession>A0A0D2J9K8</accession>
<feature type="region of interest" description="Disordered" evidence="1">
    <location>
        <begin position="316"/>
        <end position="350"/>
    </location>
</feature>
<sequence length="350" mass="38522">MDLTLLPIVLLSTPDSASISPLHTFAALHGRPKYLSFLLLCLGMQTPLSPSALCNAEYPACAAMTTGYIFRVENQAVVMLLQRIGRTGHLVTLKVEPESSPSTTGTGAGSKSARGVLGLGSALEILTFLPPLFLLHWLVLHPSDVYLLLSTLLLLTSRLLFILSLRVRTQPSWHGVFEPGAKGDLLVLMSEDRWIRMQGLVDDLKAVTSGSWLVRSRNHFLVDGAEWVSRFLVYIATIALVNARDEGKILLTLCVTINHVLLLMHNSRVEEMSMNGRRIRVQEGGVKKYKRRLDMAEELVEEVGRSDFAVRLGLVNPNNNSSASAEAKESGIKRQGKEKGNDPDNEVVTM</sequence>
<dbReference type="OrthoDB" id="2956246at2759"/>
<evidence type="ECO:0000313" key="2">
    <source>
        <dbReference type="EMBL" id="KIX05800.1"/>
    </source>
</evidence>
<dbReference type="RefSeq" id="XP_013272936.1">
    <property type="nucleotide sequence ID" value="XM_013417482.1"/>
</dbReference>
<proteinExistence type="predicted"/>
<keyword evidence="3" id="KW-1185">Reference proteome</keyword>
<dbReference type="EMBL" id="KN847477">
    <property type="protein sequence ID" value="KIX05800.1"/>
    <property type="molecule type" value="Genomic_DNA"/>
</dbReference>
<organism evidence="2 3">
    <name type="scientific">Rhinocladiella mackenziei CBS 650.93</name>
    <dbReference type="NCBI Taxonomy" id="1442369"/>
    <lineage>
        <taxon>Eukaryota</taxon>
        <taxon>Fungi</taxon>
        <taxon>Dikarya</taxon>
        <taxon>Ascomycota</taxon>
        <taxon>Pezizomycotina</taxon>
        <taxon>Eurotiomycetes</taxon>
        <taxon>Chaetothyriomycetidae</taxon>
        <taxon>Chaetothyriales</taxon>
        <taxon>Herpotrichiellaceae</taxon>
        <taxon>Rhinocladiella</taxon>
    </lineage>
</organism>
<name>A0A0D2J9K8_9EURO</name>
<evidence type="ECO:0000256" key="1">
    <source>
        <dbReference type="SAM" id="MobiDB-lite"/>
    </source>
</evidence>
<dbReference type="VEuPathDB" id="FungiDB:Z518_03772"/>
<evidence type="ECO:0000313" key="3">
    <source>
        <dbReference type="Proteomes" id="UP000053617"/>
    </source>
</evidence>